<feature type="non-terminal residue" evidence="1">
    <location>
        <position position="1"/>
    </location>
</feature>
<dbReference type="Pfam" id="PF18759">
    <property type="entry name" value="Plavaka"/>
    <property type="match status" value="1"/>
</dbReference>
<organism evidence="1 2">
    <name type="scientific">Jaapia argillacea MUCL 33604</name>
    <dbReference type="NCBI Taxonomy" id="933084"/>
    <lineage>
        <taxon>Eukaryota</taxon>
        <taxon>Fungi</taxon>
        <taxon>Dikarya</taxon>
        <taxon>Basidiomycota</taxon>
        <taxon>Agaricomycotina</taxon>
        <taxon>Agaricomycetes</taxon>
        <taxon>Agaricomycetidae</taxon>
        <taxon>Jaapiales</taxon>
        <taxon>Jaapiaceae</taxon>
        <taxon>Jaapia</taxon>
    </lineage>
</organism>
<dbReference type="InterPro" id="IPR041078">
    <property type="entry name" value="Plavaka"/>
</dbReference>
<dbReference type="AlphaFoldDB" id="A0A067P7B7"/>
<keyword evidence="2" id="KW-1185">Reference proteome</keyword>
<gene>
    <name evidence="1" type="ORF">JAAARDRAFT_141594</name>
</gene>
<dbReference type="Proteomes" id="UP000027265">
    <property type="component" value="Unassembled WGS sequence"/>
</dbReference>
<accession>A0A067P7B7</accession>
<protein>
    <submittedName>
        <fullName evidence="1">Uncharacterized protein</fullName>
    </submittedName>
</protein>
<sequence length="179" mass="19786">VADYPEQCLVTCAKSGTCPKCQCPDKELGESTPGASRTSDWTLNVIHSAQKEVSSKTEFSKLCMSQDVSGCVHRPFWEGFPFANIHKSMTPNVLHQLYQGVFKHLVTWCKSAMGSSELDKHIQCLLPSFGTCHFKNGISALSQISRLERKDMARILLACLTSKIPKEGIIACCSLLDFI</sequence>
<evidence type="ECO:0000313" key="2">
    <source>
        <dbReference type="Proteomes" id="UP000027265"/>
    </source>
</evidence>
<proteinExistence type="predicted"/>
<dbReference type="OrthoDB" id="3232941at2759"/>
<dbReference type="InParanoid" id="A0A067P7B7"/>
<name>A0A067P7B7_9AGAM</name>
<dbReference type="EMBL" id="KL197757">
    <property type="protein sequence ID" value="KDQ50674.1"/>
    <property type="molecule type" value="Genomic_DNA"/>
</dbReference>
<evidence type="ECO:0000313" key="1">
    <source>
        <dbReference type="EMBL" id="KDQ50674.1"/>
    </source>
</evidence>
<dbReference type="HOGENOM" id="CLU_006344_8_1_1"/>
<reference evidence="2" key="1">
    <citation type="journal article" date="2014" name="Proc. Natl. Acad. Sci. U.S.A.">
        <title>Extensive sampling of basidiomycete genomes demonstrates inadequacy of the white-rot/brown-rot paradigm for wood decay fungi.</title>
        <authorList>
            <person name="Riley R."/>
            <person name="Salamov A.A."/>
            <person name="Brown D.W."/>
            <person name="Nagy L.G."/>
            <person name="Floudas D."/>
            <person name="Held B.W."/>
            <person name="Levasseur A."/>
            <person name="Lombard V."/>
            <person name="Morin E."/>
            <person name="Otillar R."/>
            <person name="Lindquist E.A."/>
            <person name="Sun H."/>
            <person name="LaButti K.M."/>
            <person name="Schmutz J."/>
            <person name="Jabbour D."/>
            <person name="Luo H."/>
            <person name="Baker S.E."/>
            <person name="Pisabarro A.G."/>
            <person name="Walton J.D."/>
            <person name="Blanchette R.A."/>
            <person name="Henrissat B."/>
            <person name="Martin F."/>
            <person name="Cullen D."/>
            <person name="Hibbett D.S."/>
            <person name="Grigoriev I.V."/>
        </authorList>
    </citation>
    <scope>NUCLEOTIDE SEQUENCE [LARGE SCALE GENOMIC DNA]</scope>
    <source>
        <strain evidence="2">MUCL 33604</strain>
    </source>
</reference>